<dbReference type="InterPro" id="IPR007627">
    <property type="entry name" value="RNA_pol_sigma70_r2"/>
</dbReference>
<dbReference type="AlphaFoldDB" id="A0A562K300"/>
<feature type="domain" description="RNA polymerase sigma-70 region 2" evidence="1">
    <location>
        <begin position="9"/>
        <end position="69"/>
    </location>
</feature>
<protein>
    <submittedName>
        <fullName evidence="2">DNA-directed RNA polymerase</fullName>
    </submittedName>
</protein>
<dbReference type="Pfam" id="PF04542">
    <property type="entry name" value="Sigma70_r2"/>
    <property type="match status" value="1"/>
</dbReference>
<dbReference type="Proteomes" id="UP000318667">
    <property type="component" value="Unassembled WGS sequence"/>
</dbReference>
<dbReference type="SUPFAM" id="SSF88659">
    <property type="entry name" value="Sigma3 and sigma4 domains of RNA polymerase sigma factors"/>
    <property type="match status" value="1"/>
</dbReference>
<keyword evidence="2" id="KW-0240">DNA-directed RNA polymerase</keyword>
<evidence type="ECO:0000259" key="1">
    <source>
        <dbReference type="Pfam" id="PF04542"/>
    </source>
</evidence>
<gene>
    <name evidence="2" type="ORF">IQ19_00864</name>
</gene>
<organism evidence="2 3">
    <name type="scientific">Cytobacillus oceanisediminis</name>
    <dbReference type="NCBI Taxonomy" id="665099"/>
    <lineage>
        <taxon>Bacteria</taxon>
        <taxon>Bacillati</taxon>
        <taxon>Bacillota</taxon>
        <taxon>Bacilli</taxon>
        <taxon>Bacillales</taxon>
        <taxon>Bacillaceae</taxon>
        <taxon>Cytobacillus</taxon>
    </lineage>
</organism>
<dbReference type="Gene3D" id="1.10.1740.10">
    <property type="match status" value="1"/>
</dbReference>
<dbReference type="NCBIfam" id="TIGR02937">
    <property type="entry name" value="sigma70-ECF"/>
    <property type="match status" value="1"/>
</dbReference>
<dbReference type="RefSeq" id="WP_144540242.1">
    <property type="nucleotide sequence ID" value="NZ_CBCSDC010000011.1"/>
</dbReference>
<dbReference type="GeneID" id="65402135"/>
<name>A0A562K300_9BACI</name>
<proteinExistence type="predicted"/>
<dbReference type="InterPro" id="IPR013325">
    <property type="entry name" value="RNA_pol_sigma_r2"/>
</dbReference>
<sequence>MESFKQIAAQYEPMIHKIMNNLNIYKNKDEFFQLGLISLWEAWKKFDSEKGKFVTYAFSYVKGKMLKELTIQTSYDQQCVYPEEEFWGLIEAPHGSEPIPINNLFSICSTLTANQKKWVIYTFQFEISVQEIAAKEKVSLSAVKAWRHGAREKLKAYNFKDGRLEDFLI</sequence>
<dbReference type="OrthoDB" id="9783788at2"/>
<comment type="caution">
    <text evidence="2">The sequence shown here is derived from an EMBL/GenBank/DDBJ whole genome shotgun (WGS) entry which is preliminary data.</text>
</comment>
<keyword evidence="3" id="KW-1185">Reference proteome</keyword>
<dbReference type="SUPFAM" id="SSF88946">
    <property type="entry name" value="Sigma2 domain of RNA polymerase sigma factors"/>
    <property type="match status" value="1"/>
</dbReference>
<keyword evidence="2" id="KW-0804">Transcription</keyword>
<evidence type="ECO:0000313" key="2">
    <source>
        <dbReference type="EMBL" id="TWH89623.1"/>
    </source>
</evidence>
<accession>A0A562K300</accession>
<dbReference type="InterPro" id="IPR013324">
    <property type="entry name" value="RNA_pol_sigma_r3/r4-like"/>
</dbReference>
<dbReference type="GO" id="GO:0006352">
    <property type="term" value="P:DNA-templated transcription initiation"/>
    <property type="evidence" value="ECO:0007669"/>
    <property type="project" value="InterPro"/>
</dbReference>
<dbReference type="InterPro" id="IPR036388">
    <property type="entry name" value="WH-like_DNA-bd_sf"/>
</dbReference>
<dbReference type="Gene3D" id="1.10.10.10">
    <property type="entry name" value="Winged helix-like DNA-binding domain superfamily/Winged helix DNA-binding domain"/>
    <property type="match status" value="1"/>
</dbReference>
<evidence type="ECO:0000313" key="3">
    <source>
        <dbReference type="Proteomes" id="UP000318667"/>
    </source>
</evidence>
<dbReference type="GO" id="GO:0003700">
    <property type="term" value="F:DNA-binding transcription factor activity"/>
    <property type="evidence" value="ECO:0007669"/>
    <property type="project" value="InterPro"/>
</dbReference>
<dbReference type="EMBL" id="VLKI01000002">
    <property type="protein sequence ID" value="TWH89623.1"/>
    <property type="molecule type" value="Genomic_DNA"/>
</dbReference>
<reference evidence="2 3" key="1">
    <citation type="journal article" date="2015" name="Stand. Genomic Sci.">
        <title>Genomic Encyclopedia of Bacterial and Archaeal Type Strains, Phase III: the genomes of soil and plant-associated and newly described type strains.</title>
        <authorList>
            <person name="Whitman W.B."/>
            <person name="Woyke T."/>
            <person name="Klenk H.P."/>
            <person name="Zhou Y."/>
            <person name="Lilburn T.G."/>
            <person name="Beck B.J."/>
            <person name="De Vos P."/>
            <person name="Vandamme P."/>
            <person name="Eisen J.A."/>
            <person name="Garrity G."/>
            <person name="Hugenholtz P."/>
            <person name="Kyrpides N.C."/>
        </authorList>
    </citation>
    <scope>NUCLEOTIDE SEQUENCE [LARGE SCALE GENOMIC DNA]</scope>
    <source>
        <strain evidence="2 3">CGMCC 1.10115</strain>
    </source>
</reference>
<dbReference type="InterPro" id="IPR014284">
    <property type="entry name" value="RNA_pol_sigma-70_dom"/>
</dbReference>
<dbReference type="GO" id="GO:0000428">
    <property type="term" value="C:DNA-directed RNA polymerase complex"/>
    <property type="evidence" value="ECO:0007669"/>
    <property type="project" value="UniProtKB-KW"/>
</dbReference>